<dbReference type="Proteomes" id="UP000051307">
    <property type="component" value="Unassembled WGS sequence"/>
</dbReference>
<reference evidence="3 4" key="1">
    <citation type="journal article" date="2015" name="Genome Announc.">
        <title>Expanding the biotechnology potential of lactobacilli through comparative genomics of 213 strains and associated genera.</title>
        <authorList>
            <person name="Sun Z."/>
            <person name="Harris H.M."/>
            <person name="McCann A."/>
            <person name="Guo C."/>
            <person name="Argimon S."/>
            <person name="Zhang W."/>
            <person name="Yang X."/>
            <person name="Jeffery I.B."/>
            <person name="Cooney J.C."/>
            <person name="Kagawa T.F."/>
            <person name="Liu W."/>
            <person name="Song Y."/>
            <person name="Salvetti E."/>
            <person name="Wrobel A."/>
            <person name="Rasinkangas P."/>
            <person name="Parkhill J."/>
            <person name="Rea M.C."/>
            <person name="O'Sullivan O."/>
            <person name="Ritari J."/>
            <person name="Douillard F.P."/>
            <person name="Paul Ross R."/>
            <person name="Yang R."/>
            <person name="Briner A.E."/>
            <person name="Felis G.E."/>
            <person name="de Vos W.M."/>
            <person name="Barrangou R."/>
            <person name="Klaenhammer T.R."/>
            <person name="Caufield P.W."/>
            <person name="Cui Y."/>
            <person name="Zhang H."/>
            <person name="O'Toole P.W."/>
        </authorList>
    </citation>
    <scope>NUCLEOTIDE SEQUENCE [LARGE SCALE GENOMIC DNA]</scope>
    <source>
        <strain evidence="3 4">DSM 16761</strain>
    </source>
</reference>
<dbReference type="InterPro" id="IPR024968">
    <property type="entry name" value="SlpA_C_lactobacillus"/>
</dbReference>
<evidence type="ECO:0000313" key="4">
    <source>
        <dbReference type="Proteomes" id="UP000051307"/>
    </source>
</evidence>
<accession>A0A0R1VV04</accession>
<feature type="domain" description="S-layer protein C-terminal" evidence="2">
    <location>
        <begin position="29"/>
        <end position="83"/>
    </location>
</feature>
<sequence length="224" mass="25827">MKKNRTIFTILITVFLGIVSLGMNSSPVKAANTVKLYLNSNSYVYNNKGQRLRGKGNYLKKNKAVTAPGKLQKTNSVKRYYTLKVLYQKNSNNSKYPSVIVRWLPYKVIKGQEYYRIGINKYVKSINVTKINNKKLYTNYETLTIGTPVGNDKYVYATDSNGKQTSKILKTGSKFISDEYDILGNDSYFSYHIKGTEYWVYSMEIKKNPRHTIISNPFKLALWE</sequence>
<comment type="caution">
    <text evidence="3">The sequence shown here is derived from an EMBL/GenBank/DDBJ whole genome shotgun (WGS) entry which is preliminary data.</text>
</comment>
<dbReference type="PATRIC" id="fig|1423767.3.peg.189"/>
<dbReference type="RefSeq" id="WP_025015583.1">
    <property type="nucleotide sequence ID" value="NZ_AZFU01000013.1"/>
</dbReference>
<dbReference type="Pfam" id="PF03217">
    <property type="entry name" value="SlpA"/>
    <property type="match status" value="2"/>
</dbReference>
<gene>
    <name evidence="3" type="ORF">FC59_GL000180</name>
</gene>
<organism evidence="3 4">
    <name type="scientific">Lactobacillus kitasatonis DSM 16761 = JCM 1039</name>
    <dbReference type="NCBI Taxonomy" id="1423767"/>
    <lineage>
        <taxon>Bacteria</taxon>
        <taxon>Bacillati</taxon>
        <taxon>Bacillota</taxon>
        <taxon>Bacilli</taxon>
        <taxon>Lactobacillales</taxon>
        <taxon>Lactobacillaceae</taxon>
        <taxon>Lactobacillus</taxon>
    </lineage>
</organism>
<dbReference type="OrthoDB" id="2316382at2"/>
<name>A0A0R1VV04_9LACO</name>
<proteinExistence type="predicted"/>
<dbReference type="AlphaFoldDB" id="A0A0R1VV04"/>
<evidence type="ECO:0000313" key="3">
    <source>
        <dbReference type="EMBL" id="KRM05324.1"/>
    </source>
</evidence>
<feature type="domain" description="S-layer protein C-terminal" evidence="2">
    <location>
        <begin position="95"/>
        <end position="124"/>
    </location>
</feature>
<feature type="chain" id="PRO_5006412427" description="S-layer protein C-terminal domain-containing protein" evidence="1">
    <location>
        <begin position="31"/>
        <end position="224"/>
    </location>
</feature>
<evidence type="ECO:0000256" key="1">
    <source>
        <dbReference type="SAM" id="SignalP"/>
    </source>
</evidence>
<dbReference type="EMBL" id="AZFU01000013">
    <property type="protein sequence ID" value="KRM05324.1"/>
    <property type="molecule type" value="Genomic_DNA"/>
</dbReference>
<keyword evidence="1" id="KW-0732">Signal</keyword>
<feature type="signal peptide" evidence="1">
    <location>
        <begin position="1"/>
        <end position="30"/>
    </location>
</feature>
<protein>
    <recommendedName>
        <fullName evidence="2">S-layer protein C-terminal domain-containing protein</fullName>
    </recommendedName>
</protein>
<evidence type="ECO:0000259" key="2">
    <source>
        <dbReference type="Pfam" id="PF03217"/>
    </source>
</evidence>
<dbReference type="eggNOG" id="ENOG50309P1">
    <property type="taxonomic scope" value="Bacteria"/>
</dbReference>